<keyword evidence="1" id="KW-0472">Membrane</keyword>
<feature type="domain" description="Potassium channel" evidence="2">
    <location>
        <begin position="75"/>
        <end position="157"/>
    </location>
</feature>
<name>A0AA87ILV8_9BACL</name>
<evidence type="ECO:0000313" key="3">
    <source>
        <dbReference type="EMBL" id="EIM07105.1"/>
    </source>
</evidence>
<proteinExistence type="predicted"/>
<keyword evidence="1" id="KW-1133">Transmembrane helix</keyword>
<dbReference type="Pfam" id="PF07885">
    <property type="entry name" value="Ion_trans_2"/>
    <property type="match status" value="1"/>
</dbReference>
<organism evidence="3 4">
    <name type="scientific">Planococcus antarcticus DSM 14505</name>
    <dbReference type="NCBI Taxonomy" id="1185653"/>
    <lineage>
        <taxon>Bacteria</taxon>
        <taxon>Bacillati</taxon>
        <taxon>Bacillota</taxon>
        <taxon>Bacilli</taxon>
        <taxon>Bacillales</taxon>
        <taxon>Caryophanaceae</taxon>
        <taxon>Planococcus</taxon>
    </lineage>
</organism>
<feature type="transmembrane region" description="Helical" evidence="1">
    <location>
        <begin position="6"/>
        <end position="30"/>
    </location>
</feature>
<evidence type="ECO:0000256" key="1">
    <source>
        <dbReference type="SAM" id="Phobius"/>
    </source>
</evidence>
<sequence>MIFLDILYLVIGILLIVLCIIDFTWTTLWIDGGAGPVTDRLSSFIWRTFRLFVGDHSKSLSLAGPVVLSASLTMWIAILWAGWTLVFAGLEGSISPSHGNDPISWFDRIYFAGYLIFTLGNGDFSPTEGVWQILTVLATGTGMLFITFGVTYLISILSAVTVKRSFSASIQGLGHSAEELVESAWNGSNFHDIDSLLTTYSEQLSSLTAQHIAYPVLHYYHAANNVSSMPTAVVVLDEALSIMKFGVPRDCHPNQLLLKETQSSVQLYLETLNKSFYKPSKKVPELPDFKFLSNAGIPLVPSEEFKEAYKQLRERRRKLLGVIEADARPWPKR</sequence>
<evidence type="ECO:0000259" key="2">
    <source>
        <dbReference type="Pfam" id="PF07885"/>
    </source>
</evidence>
<feature type="transmembrane region" description="Helical" evidence="1">
    <location>
        <begin position="130"/>
        <end position="154"/>
    </location>
</feature>
<dbReference type="Proteomes" id="UP000004725">
    <property type="component" value="Unassembled WGS sequence"/>
</dbReference>
<comment type="caution">
    <text evidence="3">The sequence shown here is derived from an EMBL/GenBank/DDBJ whole genome shotgun (WGS) entry which is preliminary data.</text>
</comment>
<dbReference type="EMBL" id="AJYB01000023">
    <property type="protein sequence ID" value="EIM07105.1"/>
    <property type="molecule type" value="Genomic_DNA"/>
</dbReference>
<gene>
    <name evidence="3" type="ORF">A1A1_08024</name>
</gene>
<dbReference type="Gene3D" id="1.10.287.70">
    <property type="match status" value="1"/>
</dbReference>
<dbReference type="SUPFAM" id="SSF81324">
    <property type="entry name" value="Voltage-gated potassium channels"/>
    <property type="match status" value="1"/>
</dbReference>
<dbReference type="InterPro" id="IPR013099">
    <property type="entry name" value="K_chnl_dom"/>
</dbReference>
<dbReference type="RefSeq" id="WP_006829600.1">
    <property type="nucleotide sequence ID" value="NZ_AJYB01000023.1"/>
</dbReference>
<dbReference type="AlphaFoldDB" id="A0AA87ILV8"/>
<reference evidence="3 4" key="1">
    <citation type="journal article" date="2012" name="J. Bacteriol.">
        <title>Genome Sequence of the Antarctic Psychrophile Bacterium Planococcus antarcticus DSM 14505.</title>
        <authorList>
            <person name="Margolles A."/>
            <person name="Gueimonde M."/>
            <person name="Sanchez B."/>
        </authorList>
    </citation>
    <scope>NUCLEOTIDE SEQUENCE [LARGE SCALE GENOMIC DNA]</scope>
    <source>
        <strain evidence="3 4">DSM 14505</strain>
    </source>
</reference>
<accession>A0AA87ILV8</accession>
<feature type="transmembrane region" description="Helical" evidence="1">
    <location>
        <begin position="60"/>
        <end position="83"/>
    </location>
</feature>
<protein>
    <submittedName>
        <fullName evidence="3">Ion channel family protein</fullName>
    </submittedName>
</protein>
<keyword evidence="1" id="KW-0812">Transmembrane</keyword>
<evidence type="ECO:0000313" key="4">
    <source>
        <dbReference type="Proteomes" id="UP000004725"/>
    </source>
</evidence>